<dbReference type="InterPro" id="IPR044524">
    <property type="entry name" value="Isoase_HisA-like"/>
</dbReference>
<organism evidence="11 12">
    <name type="scientific">Deinococcus lacus</name>
    <dbReference type="NCBI Taxonomy" id="392561"/>
    <lineage>
        <taxon>Bacteria</taxon>
        <taxon>Thermotogati</taxon>
        <taxon>Deinococcota</taxon>
        <taxon>Deinococci</taxon>
        <taxon>Deinococcales</taxon>
        <taxon>Deinococcaceae</taxon>
        <taxon>Deinococcus</taxon>
    </lineage>
</organism>
<evidence type="ECO:0000256" key="7">
    <source>
        <dbReference type="ARBA" id="ARBA00023102"/>
    </source>
</evidence>
<evidence type="ECO:0000256" key="3">
    <source>
        <dbReference type="ARBA" id="ARBA00005133"/>
    </source>
</evidence>
<accession>A0ABW1YHE5</accession>
<evidence type="ECO:0000256" key="4">
    <source>
        <dbReference type="ARBA" id="ARBA00009667"/>
    </source>
</evidence>
<dbReference type="CDD" id="cd04732">
    <property type="entry name" value="HisA"/>
    <property type="match status" value="1"/>
</dbReference>
<evidence type="ECO:0000256" key="1">
    <source>
        <dbReference type="ARBA" id="ARBA00000901"/>
    </source>
</evidence>
<keyword evidence="6 9" id="KW-0028">Amino-acid biosynthesis</keyword>
<dbReference type="InterPro" id="IPR013785">
    <property type="entry name" value="Aldolase_TIM"/>
</dbReference>
<feature type="active site" description="Proton donor" evidence="9">
    <location>
        <position position="129"/>
    </location>
</feature>
<dbReference type="EC" id="5.3.1.16" evidence="9"/>
<dbReference type="EMBL" id="JBHSWD010000003">
    <property type="protein sequence ID" value="MFC6592990.1"/>
    <property type="molecule type" value="Genomic_DNA"/>
</dbReference>
<reference evidence="12" key="1">
    <citation type="journal article" date="2019" name="Int. J. Syst. Evol. Microbiol.">
        <title>The Global Catalogue of Microorganisms (GCM) 10K type strain sequencing project: providing services to taxonomists for standard genome sequencing and annotation.</title>
        <authorList>
            <consortium name="The Broad Institute Genomics Platform"/>
            <consortium name="The Broad Institute Genome Sequencing Center for Infectious Disease"/>
            <person name="Wu L."/>
            <person name="Ma J."/>
        </authorList>
    </citation>
    <scope>NUCLEOTIDE SEQUENCE [LARGE SCALE GENOMIC DNA]</scope>
    <source>
        <strain evidence="12">CGMCC 1.15772</strain>
    </source>
</reference>
<keyword evidence="12" id="KW-1185">Reference proteome</keyword>
<keyword evidence="7 9" id="KW-0368">Histidine biosynthesis</keyword>
<comment type="caution">
    <text evidence="11">The sequence shown here is derived from an EMBL/GenBank/DDBJ whole genome shotgun (WGS) entry which is preliminary data.</text>
</comment>
<evidence type="ECO:0000256" key="2">
    <source>
        <dbReference type="ARBA" id="ARBA00004496"/>
    </source>
</evidence>
<dbReference type="InterPro" id="IPR023016">
    <property type="entry name" value="HisA/PriA"/>
</dbReference>
<feature type="active site" description="Proton acceptor" evidence="9">
    <location>
        <position position="7"/>
    </location>
</feature>
<dbReference type="RefSeq" id="WP_380084107.1">
    <property type="nucleotide sequence ID" value="NZ_JBHSWD010000003.1"/>
</dbReference>
<name>A0ABW1YHE5_9DEIO</name>
<dbReference type="Gene3D" id="3.20.20.70">
    <property type="entry name" value="Aldolase class I"/>
    <property type="match status" value="1"/>
</dbReference>
<comment type="subcellular location">
    <subcellularLocation>
        <location evidence="2 9">Cytoplasm</location>
    </subcellularLocation>
</comment>
<evidence type="ECO:0000313" key="11">
    <source>
        <dbReference type="EMBL" id="MFC6592990.1"/>
    </source>
</evidence>
<keyword evidence="8 9" id="KW-0413">Isomerase</keyword>
<evidence type="ECO:0000256" key="5">
    <source>
        <dbReference type="ARBA" id="ARBA00022490"/>
    </source>
</evidence>
<dbReference type="PANTHER" id="PTHR43090">
    <property type="entry name" value="1-(5-PHOSPHORIBOSYL)-5-[(5-PHOSPHORIBOSYLAMINO)METHYLIDENEAMINO] IMIDAZOLE-4-CARBOXAMIDE ISOMERASE"/>
    <property type="match status" value="1"/>
</dbReference>
<evidence type="ECO:0000256" key="9">
    <source>
        <dbReference type="HAMAP-Rule" id="MF_01014"/>
    </source>
</evidence>
<dbReference type="InterPro" id="IPR011060">
    <property type="entry name" value="RibuloseP-bd_barrel"/>
</dbReference>
<protein>
    <recommendedName>
        <fullName evidence="9">1-(5-phosphoribosyl)-5-[(5-phosphoribosylamino)methylideneamino] imidazole-4-carboxamide isomerase</fullName>
        <ecNumber evidence="9">5.3.1.16</ecNumber>
    </recommendedName>
    <alternativeName>
        <fullName evidence="9">Phosphoribosylformimino-5-aminoimidazole carboxamide ribotide isomerase</fullName>
    </alternativeName>
</protein>
<comment type="similarity">
    <text evidence="4 9 10">Belongs to the HisA/HisF family.</text>
</comment>
<dbReference type="Proteomes" id="UP001596297">
    <property type="component" value="Unassembled WGS sequence"/>
</dbReference>
<evidence type="ECO:0000256" key="8">
    <source>
        <dbReference type="ARBA" id="ARBA00023235"/>
    </source>
</evidence>
<evidence type="ECO:0000256" key="10">
    <source>
        <dbReference type="RuleBase" id="RU003657"/>
    </source>
</evidence>
<proteinExistence type="inferred from homology"/>
<dbReference type="SUPFAM" id="SSF51366">
    <property type="entry name" value="Ribulose-phoshate binding barrel"/>
    <property type="match status" value="1"/>
</dbReference>
<keyword evidence="5 9" id="KW-0963">Cytoplasm</keyword>
<dbReference type="InterPro" id="IPR006062">
    <property type="entry name" value="His_biosynth"/>
</dbReference>
<evidence type="ECO:0000256" key="6">
    <source>
        <dbReference type="ARBA" id="ARBA00022605"/>
    </source>
</evidence>
<sequence>MIIPALDLLDGQVVRLYQGDFSQKTVFDADPLVTARAYQEAGAHLLHVVDLSGAQDPACRQVDLLSGLAARLSLPVQVGGGIRRGEEIEALLNAGALRVVVGSAAIADPGQLAGWLREFGAEQLVVALDLRLDAGRRTLAVSGWQEDACELGEFFAALQALGAGPRHVLCTDISCDGTLRGPNLALYSDLTRQYPQLAWQASGGVSELGDVAALRQTGVAGAVVGRALLTGALDFAQAQQIWEAGS</sequence>
<comment type="pathway">
    <text evidence="3 9">Amino-acid biosynthesis; L-histidine biosynthesis; L-histidine from 5-phospho-alpha-D-ribose 1-diphosphate: step 4/9.</text>
</comment>
<dbReference type="PANTHER" id="PTHR43090:SF2">
    <property type="entry name" value="1-(5-PHOSPHORIBOSYL)-5-[(5-PHOSPHORIBOSYLAMINO)METHYLIDENEAMINO] IMIDAZOLE-4-CARBOXAMIDE ISOMERASE"/>
    <property type="match status" value="1"/>
</dbReference>
<dbReference type="HAMAP" id="MF_01014">
    <property type="entry name" value="HisA"/>
    <property type="match status" value="1"/>
</dbReference>
<comment type="catalytic activity">
    <reaction evidence="1 9">
        <text>1-(5-phospho-beta-D-ribosyl)-5-[(5-phospho-beta-D-ribosylamino)methylideneamino]imidazole-4-carboxamide = 5-[(5-phospho-1-deoxy-D-ribulos-1-ylimino)methylamino]-1-(5-phospho-beta-D-ribosyl)imidazole-4-carboxamide</text>
        <dbReference type="Rhea" id="RHEA:15469"/>
        <dbReference type="ChEBI" id="CHEBI:58435"/>
        <dbReference type="ChEBI" id="CHEBI:58525"/>
        <dbReference type="EC" id="5.3.1.16"/>
    </reaction>
</comment>
<evidence type="ECO:0000313" key="12">
    <source>
        <dbReference type="Proteomes" id="UP001596297"/>
    </source>
</evidence>
<dbReference type="Pfam" id="PF00977">
    <property type="entry name" value="His_biosynth"/>
    <property type="match status" value="1"/>
</dbReference>
<gene>
    <name evidence="9" type="primary">hisA</name>
    <name evidence="11" type="ORF">ACFP81_13915</name>
</gene>